<sequence length="532" mass="59972">MKDYCAENEKNTSDIFGSAFLNVLRIILNQLQANLITIIDSNFSEMKLISKLIIWGSILLLPLNSYAQITKGLSYQAETGISFSGGEHTPFWLTANKQGLSSIEKNNGYLRAGIFRELENDKRFSYAFGADLAVAYNFTSTFVVQQLYADLKYRCLGVSIGSKERHSEFNNPLLSSGGLTFSGNARPIPQVRIGIPEYTVVPGTKGWMAFKGHIAYGMFTDDSWQKDFVVPGNKYTEHVLYHSKDLYVKIGNQEKFPLILEGGLEMAAQFGGNAFIGDQKIDMPNGIKDFFKVFIPSGGGSETPTGEQTNVYGNHLGSWNFSLTWYAPQNWTIRPYYEHYFEDHSQMFGEYGWKDCLAGIEITFPKNPVVSSFVYEYISTKDQTSPVYWDHTPEIPEQISGADNYYNHYIYSGWQHWGMGIGNPLVMSPIYNNDGDIVFKSNRMQGHHFGIMGNPCADLQYRILLSVTRNWGTYALPFYEIKKNGNALAELKYTPHQLKGWDFTASLGIDRGAMLGKSAGGMLTIRKTGWIR</sequence>
<dbReference type="STRING" id="927665.HMPREF1535_03032"/>
<dbReference type="Proteomes" id="UP000033047">
    <property type="component" value="Unassembled WGS sequence"/>
</dbReference>
<dbReference type="Gene3D" id="2.40.160.130">
    <property type="entry name" value="Capsule assembly protein Wzi"/>
    <property type="match status" value="1"/>
</dbReference>
<dbReference type="AlphaFoldDB" id="A0A0F5J6G4"/>
<evidence type="ECO:0000313" key="1">
    <source>
        <dbReference type="EMBL" id="KKB53491.1"/>
    </source>
</evidence>
<proteinExistence type="predicted"/>
<comment type="caution">
    <text evidence="1">The sequence shown here is derived from an EMBL/GenBank/DDBJ whole genome shotgun (WGS) entry which is preliminary data.</text>
</comment>
<protein>
    <recommendedName>
        <fullName evidence="3">Capsule assembly protein Wzi</fullName>
    </recommendedName>
</protein>
<reference evidence="1 2" key="1">
    <citation type="submission" date="2013-04" db="EMBL/GenBank/DDBJ databases">
        <title>The Genome Sequence of Parabacteroides goldsteinii DSM 19448.</title>
        <authorList>
            <consortium name="The Broad Institute Genomics Platform"/>
            <person name="Earl A."/>
            <person name="Ward D."/>
            <person name="Feldgarden M."/>
            <person name="Gevers D."/>
            <person name="Martens E."/>
            <person name="Sakamoto M."/>
            <person name="Benno Y."/>
            <person name="Song Y."/>
            <person name="Liu C."/>
            <person name="Lee J."/>
            <person name="Bolanos M."/>
            <person name="Vaisanen M.L."/>
            <person name="Finegold S.M."/>
            <person name="Walker B."/>
            <person name="Young S."/>
            <person name="Zeng Q."/>
            <person name="Gargeya S."/>
            <person name="Fitzgerald M."/>
            <person name="Haas B."/>
            <person name="Abouelleil A."/>
            <person name="Allen A.W."/>
            <person name="Alvarado L."/>
            <person name="Arachchi H.M."/>
            <person name="Berlin A.M."/>
            <person name="Chapman S.B."/>
            <person name="Gainer-Dewar J."/>
            <person name="Goldberg J."/>
            <person name="Griggs A."/>
            <person name="Gujja S."/>
            <person name="Hansen M."/>
            <person name="Howarth C."/>
            <person name="Imamovic A."/>
            <person name="Ireland A."/>
            <person name="Larimer J."/>
            <person name="McCowan C."/>
            <person name="Murphy C."/>
            <person name="Pearson M."/>
            <person name="Poon T.W."/>
            <person name="Priest M."/>
            <person name="Roberts A."/>
            <person name="Saif S."/>
            <person name="Shea T."/>
            <person name="Sisk P."/>
            <person name="Sykes S."/>
            <person name="Wortman J."/>
            <person name="Nusbaum C."/>
            <person name="Birren B."/>
        </authorList>
    </citation>
    <scope>NUCLEOTIDE SEQUENCE [LARGE SCALE GENOMIC DNA]</scope>
    <source>
        <strain evidence="1 2">DSM 19448</strain>
    </source>
</reference>
<dbReference type="EMBL" id="AQHV01000014">
    <property type="protein sequence ID" value="KKB53491.1"/>
    <property type="molecule type" value="Genomic_DNA"/>
</dbReference>
<organism evidence="1 2">
    <name type="scientific">Parabacteroides goldsteinii DSM 19448 = WAL 12034</name>
    <dbReference type="NCBI Taxonomy" id="927665"/>
    <lineage>
        <taxon>Bacteria</taxon>
        <taxon>Pseudomonadati</taxon>
        <taxon>Bacteroidota</taxon>
        <taxon>Bacteroidia</taxon>
        <taxon>Bacteroidales</taxon>
        <taxon>Tannerellaceae</taxon>
        <taxon>Parabacteroides</taxon>
    </lineage>
</organism>
<evidence type="ECO:0000313" key="2">
    <source>
        <dbReference type="Proteomes" id="UP000033047"/>
    </source>
</evidence>
<dbReference type="InterPro" id="IPR038636">
    <property type="entry name" value="Wzi_sf"/>
</dbReference>
<dbReference type="PATRIC" id="fig|927665.4.peg.3117"/>
<gene>
    <name evidence="1" type="ORF">HMPREF1535_03032</name>
</gene>
<dbReference type="HOGENOM" id="CLU_038260_0_0_10"/>
<name>A0A0F5J6G4_9BACT</name>
<evidence type="ECO:0008006" key="3">
    <source>
        <dbReference type="Google" id="ProtNLM"/>
    </source>
</evidence>
<accession>A0A0F5J6G4</accession>